<dbReference type="InterPro" id="IPR036388">
    <property type="entry name" value="WH-like_DNA-bd_sf"/>
</dbReference>
<dbReference type="PROSITE" id="PS51078">
    <property type="entry name" value="ICLR_ED"/>
    <property type="match status" value="1"/>
</dbReference>
<geneLocation type="plasmid" evidence="6 7">
    <name>p1METDI</name>
</geneLocation>
<dbReference type="KEGG" id="mdi:p1METDI0067"/>
<dbReference type="InterPro" id="IPR005471">
    <property type="entry name" value="Tscrpt_reg_IclR_N"/>
</dbReference>
<evidence type="ECO:0000259" key="4">
    <source>
        <dbReference type="PROSITE" id="PS51077"/>
    </source>
</evidence>
<organism evidence="6 7">
    <name type="scientific">Methylorubrum extorquens (strain DSM 6343 / CIP 106787 / DM4)</name>
    <name type="common">Methylobacterium extorquens</name>
    <dbReference type="NCBI Taxonomy" id="661410"/>
    <lineage>
        <taxon>Bacteria</taxon>
        <taxon>Pseudomonadati</taxon>
        <taxon>Pseudomonadota</taxon>
        <taxon>Alphaproteobacteria</taxon>
        <taxon>Hyphomicrobiales</taxon>
        <taxon>Methylobacteriaceae</taxon>
        <taxon>Methylorubrum</taxon>
    </lineage>
</organism>
<keyword evidence="2" id="KW-0238">DNA-binding</keyword>
<name>C7CN26_METED</name>
<dbReference type="PANTHER" id="PTHR30136">
    <property type="entry name" value="HELIX-TURN-HELIX TRANSCRIPTIONAL REGULATOR, ICLR FAMILY"/>
    <property type="match status" value="1"/>
</dbReference>
<dbReference type="SUPFAM" id="SSF46785">
    <property type="entry name" value="Winged helix' DNA-binding domain"/>
    <property type="match status" value="1"/>
</dbReference>
<dbReference type="GeneID" id="72992661"/>
<dbReference type="Gene3D" id="3.30.450.40">
    <property type="match status" value="1"/>
</dbReference>
<dbReference type="InterPro" id="IPR036390">
    <property type="entry name" value="WH_DNA-bd_sf"/>
</dbReference>
<dbReference type="Proteomes" id="UP000008070">
    <property type="component" value="Plasmid p1METDI"/>
</dbReference>
<dbReference type="InterPro" id="IPR029016">
    <property type="entry name" value="GAF-like_dom_sf"/>
</dbReference>
<dbReference type="PANTHER" id="PTHR30136:SF24">
    <property type="entry name" value="HTH-TYPE TRANSCRIPTIONAL REPRESSOR ALLR"/>
    <property type="match status" value="1"/>
</dbReference>
<reference evidence="7" key="1">
    <citation type="journal article" date="2009" name="PLoS ONE">
        <title>Methylobacterium genome sequences: a reference blueprint to investigate microbial metabolism of C1 compounds from natural and industrial sources.</title>
        <authorList>
            <person name="Vuilleumier S."/>
            <person name="Chistoserdova L."/>
            <person name="Lee M.-C."/>
            <person name="Bringel F."/>
            <person name="Lajus A."/>
            <person name="Zhou Y."/>
            <person name="Gourion B."/>
            <person name="Barbe V."/>
            <person name="Chang J."/>
            <person name="Cruveiller S."/>
            <person name="Dossat C."/>
            <person name="Gillett W."/>
            <person name="Gruffaz C."/>
            <person name="Haugen E."/>
            <person name="Hourcade E."/>
            <person name="Levy R."/>
            <person name="Mangenot S."/>
            <person name="Muller E."/>
            <person name="Nadalig T."/>
            <person name="Pagni M."/>
            <person name="Penny C."/>
            <person name="Peyraud R."/>
            <person name="Robinson D.G."/>
            <person name="Roche D."/>
            <person name="Rouy Z."/>
            <person name="Saenampechek C."/>
            <person name="Salvignol G."/>
            <person name="Vallenet D."/>
            <person name="Wu Z."/>
            <person name="Marx C.J."/>
            <person name="Vorholt J.A."/>
            <person name="Olson M.V."/>
            <person name="Kaul R."/>
            <person name="Weissenbach J."/>
            <person name="Medigue C."/>
            <person name="Lidstrom M.E."/>
        </authorList>
    </citation>
    <scope>NUCLEOTIDE SEQUENCE [LARGE SCALE GENOMIC DNA]</scope>
    <source>
        <strain evidence="7">DSM 6343 / CIP 106787 / DM4</strain>
        <plasmid evidence="7">p1METDI</plasmid>
    </source>
</reference>
<dbReference type="InterPro" id="IPR014757">
    <property type="entry name" value="Tscrpt_reg_IclR_C"/>
</dbReference>
<keyword evidence="6" id="KW-0614">Plasmid</keyword>
<dbReference type="SUPFAM" id="SSF55781">
    <property type="entry name" value="GAF domain-like"/>
    <property type="match status" value="1"/>
</dbReference>
<dbReference type="GO" id="GO:0003677">
    <property type="term" value="F:DNA binding"/>
    <property type="evidence" value="ECO:0007669"/>
    <property type="project" value="UniProtKB-KW"/>
</dbReference>
<evidence type="ECO:0000313" key="6">
    <source>
        <dbReference type="EMBL" id="CAX17056.1"/>
    </source>
</evidence>
<evidence type="ECO:0000259" key="5">
    <source>
        <dbReference type="PROSITE" id="PS51078"/>
    </source>
</evidence>
<dbReference type="AlphaFoldDB" id="C7CN26"/>
<dbReference type="GO" id="GO:0003700">
    <property type="term" value="F:DNA-binding transcription factor activity"/>
    <property type="evidence" value="ECO:0007669"/>
    <property type="project" value="TreeGrafter"/>
</dbReference>
<gene>
    <name evidence="6" type="ORF">METD_P1METDI0067</name>
</gene>
<protein>
    <submittedName>
        <fullName evidence="6">Transcriptional regulator</fullName>
    </submittedName>
</protein>
<keyword evidence="1" id="KW-0805">Transcription regulation</keyword>
<evidence type="ECO:0000256" key="1">
    <source>
        <dbReference type="ARBA" id="ARBA00023015"/>
    </source>
</evidence>
<dbReference type="HOGENOM" id="CLU_062618_6_3_5"/>
<dbReference type="Pfam" id="PF01614">
    <property type="entry name" value="IclR_C"/>
    <property type="match status" value="1"/>
</dbReference>
<dbReference type="InterPro" id="IPR050707">
    <property type="entry name" value="HTH_MetabolicPath_Reg"/>
</dbReference>
<dbReference type="Gene3D" id="1.10.10.10">
    <property type="entry name" value="Winged helix-like DNA-binding domain superfamily/Winged helix DNA-binding domain"/>
    <property type="match status" value="1"/>
</dbReference>
<evidence type="ECO:0000256" key="2">
    <source>
        <dbReference type="ARBA" id="ARBA00023125"/>
    </source>
</evidence>
<proteinExistence type="predicted"/>
<sequence>MRAHAILDLVALTPSSLGLAQIARHLALPKSTVHGLCNTLIALGLLERHAAGGFSLGGHVMTWANAFVARSDMVGEFSRLWEESAELQAQTITLSTLEGAVVTYIACRDGADPLGITFRIGMRLPAAYTATGKAMLSTLGDSALRDLYADGLPEPLTGHSVASLDRLLVELQETRARGYSIDAGQVREGMTCFGAAICNFSGDRAIGGIAISVRSSELCEDRGIALGRSIVHYATILSRRLGAG</sequence>
<feature type="domain" description="IclR-ED" evidence="5">
    <location>
        <begin position="59"/>
        <end position="243"/>
    </location>
</feature>
<dbReference type="RefSeq" id="WP_012778803.1">
    <property type="nucleotide sequence ID" value="NC_012987.1"/>
</dbReference>
<dbReference type="SMART" id="SM00346">
    <property type="entry name" value="HTH_ICLR"/>
    <property type="match status" value="1"/>
</dbReference>
<evidence type="ECO:0000313" key="7">
    <source>
        <dbReference type="Proteomes" id="UP000008070"/>
    </source>
</evidence>
<accession>C7CN26</accession>
<dbReference type="GO" id="GO:0045892">
    <property type="term" value="P:negative regulation of DNA-templated transcription"/>
    <property type="evidence" value="ECO:0007669"/>
    <property type="project" value="TreeGrafter"/>
</dbReference>
<dbReference type="EMBL" id="FP103043">
    <property type="protein sequence ID" value="CAX17056.1"/>
    <property type="molecule type" value="Genomic_DNA"/>
</dbReference>
<dbReference type="Pfam" id="PF09339">
    <property type="entry name" value="HTH_IclR"/>
    <property type="match status" value="1"/>
</dbReference>
<evidence type="ECO:0000256" key="3">
    <source>
        <dbReference type="ARBA" id="ARBA00023163"/>
    </source>
</evidence>
<dbReference type="PROSITE" id="PS51077">
    <property type="entry name" value="HTH_ICLR"/>
    <property type="match status" value="1"/>
</dbReference>
<feature type="domain" description="HTH iclR-type" evidence="4">
    <location>
        <begin position="1"/>
        <end position="58"/>
    </location>
</feature>
<keyword evidence="3" id="KW-0804">Transcription</keyword>